<keyword evidence="2" id="KW-0813">Transport</keyword>
<comment type="caution">
    <text evidence="10">The sequence shown here is derived from an EMBL/GenBank/DDBJ whole genome shotgun (WGS) entry which is preliminary data.</text>
</comment>
<organism evidence="10 11">
    <name type="scientific">Candidatus Wolfebacteria bacterium GW2011_GWC1_43_10</name>
    <dbReference type="NCBI Taxonomy" id="1619011"/>
    <lineage>
        <taxon>Bacteria</taxon>
        <taxon>Candidatus Wolfeibacteriota</taxon>
    </lineage>
</organism>
<dbReference type="GO" id="GO:0003333">
    <property type="term" value="P:amino acid transmembrane transport"/>
    <property type="evidence" value="ECO:0007669"/>
    <property type="project" value="InterPro"/>
</dbReference>
<evidence type="ECO:0000256" key="3">
    <source>
        <dbReference type="ARBA" id="ARBA00022475"/>
    </source>
</evidence>
<evidence type="ECO:0000256" key="7">
    <source>
        <dbReference type="ARBA" id="ARBA00022989"/>
    </source>
</evidence>
<keyword evidence="5 9" id="KW-0812">Transmembrane</keyword>
<keyword evidence="6" id="KW-0029">Amino-acid transport</keyword>
<keyword evidence="3" id="KW-1003">Cell membrane</keyword>
<dbReference type="Pfam" id="PF03222">
    <property type="entry name" value="Trp_Tyr_perm"/>
    <property type="match status" value="1"/>
</dbReference>
<keyword evidence="4" id="KW-0997">Cell inner membrane</keyword>
<keyword evidence="8 9" id="KW-0472">Membrane</keyword>
<feature type="transmembrane region" description="Helical" evidence="9">
    <location>
        <begin position="359"/>
        <end position="376"/>
    </location>
</feature>
<evidence type="ECO:0000256" key="2">
    <source>
        <dbReference type="ARBA" id="ARBA00022448"/>
    </source>
</evidence>
<evidence type="ECO:0000313" key="10">
    <source>
        <dbReference type="EMBL" id="KKS82778.1"/>
    </source>
</evidence>
<feature type="transmembrane region" description="Helical" evidence="9">
    <location>
        <begin position="218"/>
        <end position="237"/>
    </location>
</feature>
<name>A0A0G1F7F2_9BACT</name>
<dbReference type="PANTHER" id="PTHR46997">
    <property type="entry name" value="LOW AFFINITY TRYPTOPHAN PERMEASE-RELATED"/>
    <property type="match status" value="1"/>
</dbReference>
<evidence type="ECO:0000256" key="5">
    <source>
        <dbReference type="ARBA" id="ARBA00022692"/>
    </source>
</evidence>
<feature type="transmembrane region" description="Helical" evidence="9">
    <location>
        <begin position="293"/>
        <end position="312"/>
    </location>
</feature>
<evidence type="ECO:0000313" key="11">
    <source>
        <dbReference type="Proteomes" id="UP000034810"/>
    </source>
</evidence>
<keyword evidence="7 9" id="KW-1133">Transmembrane helix</keyword>
<feature type="transmembrane region" description="Helical" evidence="9">
    <location>
        <begin position="318"/>
        <end position="338"/>
    </location>
</feature>
<dbReference type="InterPro" id="IPR013059">
    <property type="entry name" value="Trp_tyr_transpt"/>
</dbReference>
<dbReference type="InterPro" id="IPR018227">
    <property type="entry name" value="Amino_acid_transport_2"/>
</dbReference>
<dbReference type="GO" id="GO:0005886">
    <property type="term" value="C:plasma membrane"/>
    <property type="evidence" value="ECO:0007669"/>
    <property type="project" value="UniProtKB-SubCell"/>
</dbReference>
<feature type="transmembrane region" description="Helical" evidence="9">
    <location>
        <begin position="257"/>
        <end position="281"/>
    </location>
</feature>
<evidence type="ECO:0000256" key="4">
    <source>
        <dbReference type="ARBA" id="ARBA00022519"/>
    </source>
</evidence>
<feature type="transmembrane region" description="Helical" evidence="9">
    <location>
        <begin position="177"/>
        <end position="197"/>
    </location>
</feature>
<proteinExistence type="predicted"/>
<feature type="transmembrane region" description="Helical" evidence="9">
    <location>
        <begin position="7"/>
        <end position="30"/>
    </location>
</feature>
<dbReference type="Proteomes" id="UP000034810">
    <property type="component" value="Unassembled WGS sequence"/>
</dbReference>
<reference evidence="10 11" key="1">
    <citation type="journal article" date="2015" name="Nature">
        <title>rRNA introns, odd ribosomes, and small enigmatic genomes across a large radiation of phyla.</title>
        <authorList>
            <person name="Brown C.T."/>
            <person name="Hug L.A."/>
            <person name="Thomas B.C."/>
            <person name="Sharon I."/>
            <person name="Castelle C.J."/>
            <person name="Singh A."/>
            <person name="Wilkins M.J."/>
            <person name="Williams K.H."/>
            <person name="Banfield J.F."/>
        </authorList>
    </citation>
    <scope>NUCLEOTIDE SEQUENCE [LARGE SCALE GENOMIC DNA]</scope>
</reference>
<evidence type="ECO:0000256" key="6">
    <source>
        <dbReference type="ARBA" id="ARBA00022970"/>
    </source>
</evidence>
<dbReference type="GO" id="GO:0015173">
    <property type="term" value="F:aromatic amino acid transmembrane transporter activity"/>
    <property type="evidence" value="ECO:0007669"/>
    <property type="project" value="InterPro"/>
</dbReference>
<feature type="transmembrane region" description="Helical" evidence="9">
    <location>
        <begin position="117"/>
        <end position="134"/>
    </location>
</feature>
<sequence length="380" mass="42715">MRFWKNFILPVSLLAGTIIGAGIFSLPYVFSRAGLFWSFLLLIVFTLVFCVVHLMYADLILKNSDRHRFAGFARIYFGEKGYWLSILGTVVEMFFVLVIYLVLSASFISLIFPRLPIVWGVIIFWWLGSLAIFAGTKRVALFEFLATAGILAVVALIAVWGVPQFLEKDFSLISSDYFLWFLPFGPLLFSLNGRPAVPSLIHYFNRIGRPVTEARKPIIWGTVIPALVYLFFVSGVIGLSGKITPDSISGVSSNISFWAFLLIFGVLGILSLLSSYFSIGLDVRHSLEFDLRSSKILSAFLIVSLPLILFFLNSGSFLSLVGFAGGIFIGLEGIMILWMWKKSRKQEGKSLIKKIWAPFWWTIILVFVASVVYTIISRFV</sequence>
<evidence type="ECO:0000256" key="9">
    <source>
        <dbReference type="SAM" id="Phobius"/>
    </source>
</evidence>
<feature type="transmembrane region" description="Helical" evidence="9">
    <location>
        <begin position="141"/>
        <end position="162"/>
    </location>
</feature>
<accession>A0A0G1F7F2</accession>
<dbReference type="EMBL" id="LCFA01000005">
    <property type="protein sequence ID" value="KKS82778.1"/>
    <property type="molecule type" value="Genomic_DNA"/>
</dbReference>
<feature type="transmembrane region" description="Helical" evidence="9">
    <location>
        <begin position="36"/>
        <end position="61"/>
    </location>
</feature>
<dbReference type="AlphaFoldDB" id="A0A0G1F7F2"/>
<evidence type="ECO:0000256" key="1">
    <source>
        <dbReference type="ARBA" id="ARBA00004429"/>
    </source>
</evidence>
<gene>
    <name evidence="10" type="ORF">UV58_C0005G0032</name>
</gene>
<protein>
    <submittedName>
        <fullName evidence="10">Aromatic amino acid permease</fullName>
    </submittedName>
</protein>
<dbReference type="PANTHER" id="PTHR46997:SF2">
    <property type="entry name" value="TYROSINE-SPECIFIC TRANSPORT SYSTEM"/>
    <property type="match status" value="1"/>
</dbReference>
<dbReference type="Gene3D" id="1.20.1740.10">
    <property type="entry name" value="Amino acid/polyamine transporter I"/>
    <property type="match status" value="1"/>
</dbReference>
<comment type="subcellular location">
    <subcellularLocation>
        <location evidence="1">Cell inner membrane</location>
        <topology evidence="1">Multi-pass membrane protein</topology>
    </subcellularLocation>
</comment>
<evidence type="ECO:0000256" key="8">
    <source>
        <dbReference type="ARBA" id="ARBA00023136"/>
    </source>
</evidence>
<feature type="transmembrane region" description="Helical" evidence="9">
    <location>
        <begin position="82"/>
        <end position="111"/>
    </location>
</feature>